<evidence type="ECO:0000259" key="1">
    <source>
        <dbReference type="PROSITE" id="PS50097"/>
    </source>
</evidence>
<dbReference type="InterPro" id="IPR000210">
    <property type="entry name" value="BTB/POZ_dom"/>
</dbReference>
<dbReference type="EMBL" id="LAFY01000384">
    <property type="protein sequence ID" value="KJX98753.1"/>
    <property type="molecule type" value="Genomic_DNA"/>
</dbReference>
<gene>
    <name evidence="2" type="ORF">TI39_contig392g00026</name>
</gene>
<evidence type="ECO:0000313" key="2">
    <source>
        <dbReference type="EMBL" id="KJX98753.1"/>
    </source>
</evidence>
<protein>
    <recommendedName>
        <fullName evidence="1">BTB domain-containing protein</fullName>
    </recommendedName>
</protein>
<dbReference type="Pfam" id="PF00651">
    <property type="entry name" value="BTB"/>
    <property type="match status" value="1"/>
</dbReference>
<sequence>MALTHDPSMSIDLAPSVDGDFVTVLIGKNERKFFIHEAPLRAHSRFFDAAMSGAWKESAHRILKLPVEQEAPFKIYIRWVYTNKTSFAESCASRDFAELYIMASRLQDGECQGAAIDCIIRRTQTKQKVPNEHTVNMIYSNTLAGDPARRLCIDCWVIHGSERWFENPAGAIDAQFYKDVAKLFCSKRNGKELPNRLYDEHGSTCRYHQHGEGECYGKKYAS</sequence>
<feature type="domain" description="BTB" evidence="1">
    <location>
        <begin position="20"/>
        <end position="89"/>
    </location>
</feature>
<reference evidence="2 3" key="1">
    <citation type="submission" date="2015-03" db="EMBL/GenBank/DDBJ databases">
        <title>RNA-seq based gene annotation and comparative genomics of four Zymoseptoria species reveal species-specific pathogenicity related genes and transposable element activity.</title>
        <authorList>
            <person name="Grandaubert J."/>
            <person name="Bhattacharyya A."/>
            <person name="Stukenbrock E.H."/>
        </authorList>
    </citation>
    <scope>NUCLEOTIDE SEQUENCE [LARGE SCALE GENOMIC DNA]</scope>
    <source>
        <strain evidence="2 3">Zb18110</strain>
    </source>
</reference>
<dbReference type="CDD" id="cd18186">
    <property type="entry name" value="BTB_POZ_ZBTB_KLHL-like"/>
    <property type="match status" value="1"/>
</dbReference>
<organism evidence="2 3">
    <name type="scientific">Zymoseptoria brevis</name>
    <dbReference type="NCBI Taxonomy" id="1047168"/>
    <lineage>
        <taxon>Eukaryota</taxon>
        <taxon>Fungi</taxon>
        <taxon>Dikarya</taxon>
        <taxon>Ascomycota</taxon>
        <taxon>Pezizomycotina</taxon>
        <taxon>Dothideomycetes</taxon>
        <taxon>Dothideomycetidae</taxon>
        <taxon>Mycosphaerellales</taxon>
        <taxon>Mycosphaerellaceae</taxon>
        <taxon>Zymoseptoria</taxon>
    </lineage>
</organism>
<dbReference type="STRING" id="1047168.A0A0F4GNC9"/>
<dbReference type="InterPro" id="IPR011333">
    <property type="entry name" value="SKP1/BTB/POZ_sf"/>
</dbReference>
<dbReference type="Gene3D" id="3.30.710.10">
    <property type="entry name" value="Potassium Channel Kv1.1, Chain A"/>
    <property type="match status" value="1"/>
</dbReference>
<dbReference type="OrthoDB" id="3650764at2759"/>
<dbReference type="PROSITE" id="PS50097">
    <property type="entry name" value="BTB"/>
    <property type="match status" value="1"/>
</dbReference>
<evidence type="ECO:0000313" key="3">
    <source>
        <dbReference type="Proteomes" id="UP000033647"/>
    </source>
</evidence>
<accession>A0A0F4GNC9</accession>
<dbReference type="Proteomes" id="UP000033647">
    <property type="component" value="Unassembled WGS sequence"/>
</dbReference>
<dbReference type="AlphaFoldDB" id="A0A0F4GNC9"/>
<proteinExistence type="predicted"/>
<comment type="caution">
    <text evidence="2">The sequence shown here is derived from an EMBL/GenBank/DDBJ whole genome shotgun (WGS) entry which is preliminary data.</text>
</comment>
<keyword evidence="3" id="KW-1185">Reference proteome</keyword>
<dbReference type="PANTHER" id="PTHR47843:SF2">
    <property type="entry name" value="BTB DOMAIN-CONTAINING PROTEIN"/>
    <property type="match status" value="1"/>
</dbReference>
<name>A0A0F4GNC9_9PEZI</name>
<dbReference type="SUPFAM" id="SSF54695">
    <property type="entry name" value="POZ domain"/>
    <property type="match status" value="1"/>
</dbReference>
<dbReference type="PANTHER" id="PTHR47843">
    <property type="entry name" value="BTB DOMAIN-CONTAINING PROTEIN-RELATED"/>
    <property type="match status" value="1"/>
</dbReference>